<evidence type="ECO:0000256" key="6">
    <source>
        <dbReference type="RuleBase" id="RU000590"/>
    </source>
</evidence>
<keyword evidence="3 6" id="KW-0479">Metal-binding</keyword>
<dbReference type="Pfam" id="PF16189">
    <property type="entry name" value="Creatinase_N_2"/>
    <property type="match status" value="1"/>
</dbReference>
<organism evidence="10 11">
    <name type="scientific">Coemansia erecta</name>
    <dbReference type="NCBI Taxonomy" id="147472"/>
    <lineage>
        <taxon>Eukaryota</taxon>
        <taxon>Fungi</taxon>
        <taxon>Fungi incertae sedis</taxon>
        <taxon>Zoopagomycota</taxon>
        <taxon>Kickxellomycotina</taxon>
        <taxon>Kickxellomycetes</taxon>
        <taxon>Kickxellales</taxon>
        <taxon>Kickxellaceae</taxon>
        <taxon>Coemansia</taxon>
    </lineage>
</organism>
<comment type="caution">
    <text evidence="10">The sequence shown here is derived from an EMBL/GenBank/DDBJ whole genome shotgun (WGS) entry which is preliminary data.</text>
</comment>
<evidence type="ECO:0008006" key="12">
    <source>
        <dbReference type="Google" id="ProtNLM"/>
    </source>
</evidence>
<keyword evidence="4" id="KW-0378">Hydrolase</keyword>
<keyword evidence="11" id="KW-1185">Reference proteome</keyword>
<proteinExistence type="inferred from homology"/>
<evidence type="ECO:0000256" key="2">
    <source>
        <dbReference type="ARBA" id="ARBA00008766"/>
    </source>
</evidence>
<dbReference type="InterPro" id="IPR050422">
    <property type="entry name" value="X-Pro_aminopeptidase_P"/>
</dbReference>
<dbReference type="PANTHER" id="PTHR43763">
    <property type="entry name" value="XAA-PRO AMINOPEPTIDASE 1"/>
    <property type="match status" value="1"/>
</dbReference>
<dbReference type="InterPro" id="IPR000994">
    <property type="entry name" value="Pept_M24"/>
</dbReference>
<keyword evidence="5" id="KW-0464">Manganese</keyword>
<dbReference type="Proteomes" id="UP001149813">
    <property type="component" value="Unassembled WGS sequence"/>
</dbReference>
<evidence type="ECO:0000256" key="5">
    <source>
        <dbReference type="ARBA" id="ARBA00023211"/>
    </source>
</evidence>
<dbReference type="FunFam" id="3.90.230.10:FF:000007">
    <property type="entry name" value="Xaa-Pro aminopeptidase P"/>
    <property type="match status" value="1"/>
</dbReference>
<dbReference type="EMBL" id="JANBOJ010000318">
    <property type="protein sequence ID" value="KAJ1719940.1"/>
    <property type="molecule type" value="Genomic_DNA"/>
</dbReference>
<dbReference type="CDD" id="cd01085">
    <property type="entry name" value="APP"/>
    <property type="match status" value="1"/>
</dbReference>
<dbReference type="InterPro" id="IPR001131">
    <property type="entry name" value="Peptidase_M24B_aminopep-P_CS"/>
</dbReference>
<comment type="cofactor">
    <cofactor evidence="1">
        <name>Mn(2+)</name>
        <dbReference type="ChEBI" id="CHEBI:29035"/>
    </cofactor>
</comment>
<feature type="domain" description="Peptidase M24 C-terminal" evidence="9">
    <location>
        <begin position="582"/>
        <end position="644"/>
    </location>
</feature>
<dbReference type="GO" id="GO:0070006">
    <property type="term" value="F:metalloaminopeptidase activity"/>
    <property type="evidence" value="ECO:0007669"/>
    <property type="project" value="InterPro"/>
</dbReference>
<dbReference type="PANTHER" id="PTHR43763:SF6">
    <property type="entry name" value="XAA-PRO AMINOPEPTIDASE 1"/>
    <property type="match status" value="1"/>
</dbReference>
<evidence type="ECO:0000259" key="8">
    <source>
        <dbReference type="Pfam" id="PF01321"/>
    </source>
</evidence>
<evidence type="ECO:0000259" key="9">
    <source>
        <dbReference type="Pfam" id="PF16188"/>
    </source>
</evidence>
<protein>
    <recommendedName>
        <fullName evidence="12">Creatinase/aminopeptidase</fullName>
    </recommendedName>
</protein>
<dbReference type="InterPro" id="IPR000587">
    <property type="entry name" value="Creatinase_N"/>
</dbReference>
<feature type="domain" description="Peptidase M24" evidence="7">
    <location>
        <begin position="350"/>
        <end position="569"/>
    </location>
</feature>
<gene>
    <name evidence="10" type="ORF">LPJ53_005371</name>
</gene>
<dbReference type="Gene3D" id="3.90.230.10">
    <property type="entry name" value="Creatinase/methionine aminopeptidase superfamily"/>
    <property type="match status" value="1"/>
</dbReference>
<evidence type="ECO:0000313" key="11">
    <source>
        <dbReference type="Proteomes" id="UP001149813"/>
    </source>
</evidence>
<dbReference type="Pfam" id="PF01321">
    <property type="entry name" value="Creatinase_N"/>
    <property type="match status" value="1"/>
</dbReference>
<dbReference type="Pfam" id="PF00557">
    <property type="entry name" value="Peptidase_M24"/>
    <property type="match status" value="1"/>
</dbReference>
<evidence type="ECO:0000256" key="1">
    <source>
        <dbReference type="ARBA" id="ARBA00001936"/>
    </source>
</evidence>
<dbReference type="GO" id="GO:0046872">
    <property type="term" value="F:metal ion binding"/>
    <property type="evidence" value="ECO:0007669"/>
    <property type="project" value="UniProtKB-KW"/>
</dbReference>
<dbReference type="SUPFAM" id="SSF55920">
    <property type="entry name" value="Creatinase/aminopeptidase"/>
    <property type="match status" value="1"/>
</dbReference>
<dbReference type="InterPro" id="IPR033740">
    <property type="entry name" value="Pept_M24B"/>
</dbReference>
<dbReference type="InterPro" id="IPR029149">
    <property type="entry name" value="Creatin/AminoP/Spt16_N"/>
</dbReference>
<dbReference type="SUPFAM" id="SSF53092">
    <property type="entry name" value="Creatinase/prolidase N-terminal domain"/>
    <property type="match status" value="1"/>
</dbReference>
<dbReference type="GO" id="GO:0005737">
    <property type="term" value="C:cytoplasm"/>
    <property type="evidence" value="ECO:0007669"/>
    <property type="project" value="UniProtKB-ARBA"/>
</dbReference>
<evidence type="ECO:0000256" key="3">
    <source>
        <dbReference type="ARBA" id="ARBA00022723"/>
    </source>
</evidence>
<dbReference type="InterPro" id="IPR032416">
    <property type="entry name" value="Peptidase_M24_C"/>
</dbReference>
<evidence type="ECO:0000313" key="10">
    <source>
        <dbReference type="EMBL" id="KAJ1719940.1"/>
    </source>
</evidence>
<feature type="domain" description="Creatinase N-terminal" evidence="8">
    <location>
        <begin position="43"/>
        <end position="177"/>
    </location>
</feature>
<name>A0A9W7XXR5_9FUNG</name>
<dbReference type="OrthoDB" id="9995434at2759"/>
<reference evidence="10" key="1">
    <citation type="submission" date="2022-07" db="EMBL/GenBank/DDBJ databases">
        <title>Phylogenomic reconstructions and comparative analyses of Kickxellomycotina fungi.</title>
        <authorList>
            <person name="Reynolds N.K."/>
            <person name="Stajich J.E."/>
            <person name="Barry K."/>
            <person name="Grigoriev I.V."/>
            <person name="Crous P."/>
            <person name="Smith M.E."/>
        </authorList>
    </citation>
    <scope>NUCLEOTIDE SEQUENCE</scope>
    <source>
        <strain evidence="10">NBRC 32514</strain>
    </source>
</reference>
<dbReference type="AlphaFoldDB" id="A0A9W7XXR5"/>
<accession>A0A9W7XXR5</accession>
<sequence>MFTSIISRASTATIFDRFSYSTDTKNKTENQDAMAAPVNTTSRLERLRHLMESSKYNLSVYVVPSEDAHQSEYVAACDERRAFISGFDGSAGCAVVTADKALMFTDGRYFLQARQQMDSNWTLMKSGVGGVPTWQEYIATHLPSGSRVGIDPTLVSVATASDLQARMGERGVELVALAENLVDASWNERPVRPTDLVFVHDAKYAGEAHADKIWRVREKAAAAGAQGIVVSALDEVAWLLNLRGSDISFNPVFFAYVVVTNERVALYIDEQKLDSEVRGHLQGIDILPYSAIFEEMRALAAATAGAPTKLLAGPSVSWALAQALGDKIDVTTPSPLPMLKALKNPAELDGMRNCHVRDGAAMAEFFGWLENELLFNNGHLRLTESDVADKLEDLRRAQPLCVGLSFDTISSVGANGAIIHYKPTRGHDALLDINQMFLLDSGGQYRDGTTDVTRTVHFGTPSAWQRECFTRVLKGHIALDRAVFPAGTSGYVLDPLARMPLWEVGLDFRHGTGHGVGSFLCVHEGPQGVSMRKSVLDAGFQHGMTITNEPGYYEDGAFGIRIENTCLVVKTDTPYDYTSGSGYLTFEPVTMVPIQKKLVQAGMLSAEERLWLDRYHDKVWESVSPLLEKDGLGYNWLKRETSPL</sequence>
<dbReference type="PROSITE" id="PS00491">
    <property type="entry name" value="PROLINE_PEPTIDASE"/>
    <property type="match status" value="1"/>
</dbReference>
<dbReference type="Gene3D" id="3.40.350.10">
    <property type="entry name" value="Creatinase/prolidase N-terminal domain"/>
    <property type="match status" value="2"/>
</dbReference>
<dbReference type="FunFam" id="3.40.350.10:FF:000003">
    <property type="entry name" value="Xaa-pro aminopeptidase P"/>
    <property type="match status" value="1"/>
</dbReference>
<comment type="similarity">
    <text evidence="2 6">Belongs to the peptidase M24B family.</text>
</comment>
<dbReference type="InterPro" id="IPR036005">
    <property type="entry name" value="Creatinase/aminopeptidase-like"/>
</dbReference>
<evidence type="ECO:0000256" key="4">
    <source>
        <dbReference type="ARBA" id="ARBA00022801"/>
    </source>
</evidence>
<evidence type="ECO:0000259" key="7">
    <source>
        <dbReference type="Pfam" id="PF00557"/>
    </source>
</evidence>
<dbReference type="Pfam" id="PF16188">
    <property type="entry name" value="Peptidase_M24_C"/>
    <property type="match status" value="1"/>
</dbReference>